<dbReference type="EMBL" id="WJBB01000007">
    <property type="protein sequence ID" value="MBC3796900.1"/>
    <property type="molecule type" value="Genomic_DNA"/>
</dbReference>
<comment type="caution">
    <text evidence="5">The sequence shown here is derived from an EMBL/GenBank/DDBJ whole genome shotgun (WGS) entry which is preliminary data.</text>
</comment>
<dbReference type="Gene3D" id="3.40.50.1820">
    <property type="entry name" value="alpha/beta hydrolase"/>
    <property type="match status" value="1"/>
</dbReference>
<dbReference type="InterPro" id="IPR029058">
    <property type="entry name" value="AB_hydrolase_fold"/>
</dbReference>
<name>A0ABR6WL56_9FIRM</name>
<organism evidence="5 6">
    <name type="scientific">Acetobacterium tundrae</name>
    <dbReference type="NCBI Taxonomy" id="132932"/>
    <lineage>
        <taxon>Bacteria</taxon>
        <taxon>Bacillati</taxon>
        <taxon>Bacillota</taxon>
        <taxon>Clostridia</taxon>
        <taxon>Eubacteriales</taxon>
        <taxon>Eubacteriaceae</taxon>
        <taxon>Acetobacterium</taxon>
    </lineage>
</organism>
<feature type="domain" description="Alpha/beta hydrolase fold-3" evidence="4">
    <location>
        <begin position="95"/>
        <end position="296"/>
    </location>
</feature>
<keyword evidence="6" id="KW-1185">Reference proteome</keyword>
<dbReference type="InterPro" id="IPR002168">
    <property type="entry name" value="Lipase_GDXG_HIS_AS"/>
</dbReference>
<accession>A0ABR6WL56</accession>
<dbReference type="PANTHER" id="PTHR48081">
    <property type="entry name" value="AB HYDROLASE SUPERFAMILY PROTEIN C4A8.06C"/>
    <property type="match status" value="1"/>
</dbReference>
<evidence type="ECO:0000313" key="6">
    <source>
        <dbReference type="Proteomes" id="UP000653358"/>
    </source>
</evidence>
<dbReference type="InterPro" id="IPR050300">
    <property type="entry name" value="GDXG_lipolytic_enzyme"/>
</dbReference>
<protein>
    <submittedName>
        <fullName evidence="5">Alpha/beta hydrolase fold domain-containing protein</fullName>
    </submittedName>
</protein>
<reference evidence="5 6" key="1">
    <citation type="journal article" date="2020" name="mSystems">
        <title>Defining Genomic and Predicted Metabolic Features of the Acetobacterium Genus.</title>
        <authorList>
            <person name="Ross D.E."/>
            <person name="Marshall C.W."/>
            <person name="Gulliver D."/>
            <person name="May H.D."/>
            <person name="Norman R.S."/>
        </authorList>
    </citation>
    <scope>NUCLEOTIDE SEQUENCE [LARGE SCALE GENOMIC DNA]</scope>
    <source>
        <strain evidence="5 6">DSM 9173</strain>
    </source>
</reference>
<sequence>MEANIGKTKKRNKCNMSTKAKMMYIAMKYRHLFKGQLHPEVINENTSVEKLRQNCDDTALRFFKPMEGISYIPADYSELYAEWIKVENAPEVKVVMYFHGGGFVMGNALSHRNIVSNFVKHLGINALVFNYRLAPENPSPAAVYDSTAIYNWLLTQGYEPNNIVFAGDSAGGGIAMATLLKCKDDGIPLPAVCALFSPCTDMTISGESHQTKAKADPCTPKGSTETYLGYYIGNGDPRHPYTSPLFGDLTGLPPIIIQVGNNETLRDDSTRFAKKAKESGVEVRLKVWKGMFHCFPLLAPMFPEASEALAEVCQFIWNHLKDQIQ</sequence>
<dbReference type="Pfam" id="PF07859">
    <property type="entry name" value="Abhydrolase_3"/>
    <property type="match status" value="1"/>
</dbReference>
<dbReference type="InterPro" id="IPR033140">
    <property type="entry name" value="Lipase_GDXG_put_SER_AS"/>
</dbReference>
<dbReference type="PANTHER" id="PTHR48081:SF30">
    <property type="entry name" value="ACETYL-HYDROLASE LIPR-RELATED"/>
    <property type="match status" value="1"/>
</dbReference>
<dbReference type="Proteomes" id="UP000653358">
    <property type="component" value="Unassembled WGS sequence"/>
</dbReference>
<keyword evidence="2 5" id="KW-0378">Hydrolase</keyword>
<evidence type="ECO:0000256" key="3">
    <source>
        <dbReference type="PROSITE-ProRule" id="PRU10038"/>
    </source>
</evidence>
<evidence type="ECO:0000259" key="4">
    <source>
        <dbReference type="Pfam" id="PF07859"/>
    </source>
</evidence>
<dbReference type="SUPFAM" id="SSF53474">
    <property type="entry name" value="alpha/beta-Hydrolases"/>
    <property type="match status" value="1"/>
</dbReference>
<evidence type="ECO:0000313" key="5">
    <source>
        <dbReference type="EMBL" id="MBC3796900.1"/>
    </source>
</evidence>
<feature type="active site" evidence="3">
    <location>
        <position position="169"/>
    </location>
</feature>
<dbReference type="InterPro" id="IPR013094">
    <property type="entry name" value="AB_hydrolase_3"/>
</dbReference>
<evidence type="ECO:0000256" key="1">
    <source>
        <dbReference type="ARBA" id="ARBA00010515"/>
    </source>
</evidence>
<proteinExistence type="inferred from homology"/>
<gene>
    <name evidence="5" type="ORF">GH807_07545</name>
</gene>
<comment type="similarity">
    <text evidence="1">Belongs to the 'GDXG' lipolytic enzyme family.</text>
</comment>
<dbReference type="GO" id="GO:0016787">
    <property type="term" value="F:hydrolase activity"/>
    <property type="evidence" value="ECO:0007669"/>
    <property type="project" value="UniProtKB-KW"/>
</dbReference>
<dbReference type="PROSITE" id="PS01173">
    <property type="entry name" value="LIPASE_GDXG_HIS"/>
    <property type="match status" value="1"/>
</dbReference>
<dbReference type="PROSITE" id="PS01174">
    <property type="entry name" value="LIPASE_GDXG_SER"/>
    <property type="match status" value="1"/>
</dbReference>
<evidence type="ECO:0000256" key="2">
    <source>
        <dbReference type="ARBA" id="ARBA00022801"/>
    </source>
</evidence>